<organism evidence="1 2">
    <name type="scientific">Petrolisthes manimaculis</name>
    <dbReference type="NCBI Taxonomy" id="1843537"/>
    <lineage>
        <taxon>Eukaryota</taxon>
        <taxon>Metazoa</taxon>
        <taxon>Ecdysozoa</taxon>
        <taxon>Arthropoda</taxon>
        <taxon>Crustacea</taxon>
        <taxon>Multicrustacea</taxon>
        <taxon>Malacostraca</taxon>
        <taxon>Eumalacostraca</taxon>
        <taxon>Eucarida</taxon>
        <taxon>Decapoda</taxon>
        <taxon>Pleocyemata</taxon>
        <taxon>Anomura</taxon>
        <taxon>Galatheoidea</taxon>
        <taxon>Porcellanidae</taxon>
        <taxon>Petrolisthes</taxon>
    </lineage>
</organism>
<sequence length="97" mass="11177">MHRQAHSQSIFQTGTQDAVALLSTHLVTPVRNKLLIRLVGIQGKRGHQRLHYLGYLSLGLRQLHIHGEVTPREAERNHIFGSVEFRNQLQLLEPLYH</sequence>
<accession>A0AAE1PU05</accession>
<gene>
    <name evidence="1" type="ORF">Pmani_015173</name>
</gene>
<proteinExistence type="predicted"/>
<dbReference type="AlphaFoldDB" id="A0AAE1PU05"/>
<name>A0AAE1PU05_9EUCA</name>
<reference evidence="1" key="1">
    <citation type="submission" date="2023-11" db="EMBL/GenBank/DDBJ databases">
        <title>Genome assemblies of two species of porcelain crab, Petrolisthes cinctipes and Petrolisthes manimaculis (Anomura: Porcellanidae).</title>
        <authorList>
            <person name="Angst P."/>
        </authorList>
    </citation>
    <scope>NUCLEOTIDE SEQUENCE</scope>
    <source>
        <strain evidence="1">PB745_02</strain>
        <tissue evidence="1">Gill</tissue>
    </source>
</reference>
<keyword evidence="2" id="KW-1185">Reference proteome</keyword>
<dbReference type="EMBL" id="JAWZYT010001301">
    <property type="protein sequence ID" value="KAK4313480.1"/>
    <property type="molecule type" value="Genomic_DNA"/>
</dbReference>
<evidence type="ECO:0000313" key="1">
    <source>
        <dbReference type="EMBL" id="KAK4313480.1"/>
    </source>
</evidence>
<comment type="caution">
    <text evidence="1">The sequence shown here is derived from an EMBL/GenBank/DDBJ whole genome shotgun (WGS) entry which is preliminary data.</text>
</comment>
<protein>
    <submittedName>
        <fullName evidence="1">Uncharacterized protein</fullName>
    </submittedName>
</protein>
<dbReference type="Proteomes" id="UP001292094">
    <property type="component" value="Unassembled WGS sequence"/>
</dbReference>
<evidence type="ECO:0000313" key="2">
    <source>
        <dbReference type="Proteomes" id="UP001292094"/>
    </source>
</evidence>